<feature type="region of interest" description="Disordered" evidence="1">
    <location>
        <begin position="1"/>
        <end position="26"/>
    </location>
</feature>
<dbReference type="EnsemblPlants" id="evm.model.ctgX14.3">
    <property type="protein sequence ID" value="cds.evm.model.ctgX14.3"/>
    <property type="gene ID" value="evm.TU.ctgX14.3"/>
</dbReference>
<accession>A0A803QRN0</accession>
<evidence type="ECO:0000313" key="3">
    <source>
        <dbReference type="Proteomes" id="UP000596661"/>
    </source>
</evidence>
<dbReference type="Proteomes" id="UP000596661">
    <property type="component" value="Unassembled WGS sequence"/>
</dbReference>
<evidence type="ECO:0000256" key="1">
    <source>
        <dbReference type="SAM" id="MobiDB-lite"/>
    </source>
</evidence>
<evidence type="ECO:0000313" key="2">
    <source>
        <dbReference type="EnsemblPlants" id="cds.evm.model.ctgX14.3"/>
    </source>
</evidence>
<dbReference type="AlphaFoldDB" id="A0A803QRN0"/>
<feature type="region of interest" description="Disordered" evidence="1">
    <location>
        <begin position="50"/>
        <end position="94"/>
    </location>
</feature>
<keyword evidence="3" id="KW-1185">Reference proteome</keyword>
<sequence>MDVIRRTTASTSSSLPHDPMMDDPNIQVPFTIGGATNQTHTVNLENLKTPADTTNLIDPTDTVNPSDPPLLHRTDPPIAPRTEGLVHTEQPLQS</sequence>
<feature type="compositionally biased region" description="Polar residues" evidence="1">
    <location>
        <begin position="50"/>
        <end position="65"/>
    </location>
</feature>
<protein>
    <submittedName>
        <fullName evidence="2">Uncharacterized protein</fullName>
    </submittedName>
</protein>
<name>A0A803QRN0_CANSA</name>
<dbReference type="Gramene" id="evm.model.ctgX14.3">
    <property type="protein sequence ID" value="cds.evm.model.ctgX14.3"/>
    <property type="gene ID" value="evm.TU.ctgX14.3"/>
</dbReference>
<reference evidence="2" key="1">
    <citation type="submission" date="2021-03" db="UniProtKB">
        <authorList>
            <consortium name="EnsemblPlants"/>
        </authorList>
    </citation>
    <scope>IDENTIFICATION</scope>
</reference>
<organism evidence="2 3">
    <name type="scientific">Cannabis sativa</name>
    <name type="common">Hemp</name>
    <name type="synonym">Marijuana</name>
    <dbReference type="NCBI Taxonomy" id="3483"/>
    <lineage>
        <taxon>Eukaryota</taxon>
        <taxon>Viridiplantae</taxon>
        <taxon>Streptophyta</taxon>
        <taxon>Embryophyta</taxon>
        <taxon>Tracheophyta</taxon>
        <taxon>Spermatophyta</taxon>
        <taxon>Magnoliopsida</taxon>
        <taxon>eudicotyledons</taxon>
        <taxon>Gunneridae</taxon>
        <taxon>Pentapetalae</taxon>
        <taxon>rosids</taxon>
        <taxon>fabids</taxon>
        <taxon>Rosales</taxon>
        <taxon>Cannabaceae</taxon>
        <taxon>Cannabis</taxon>
    </lineage>
</organism>
<proteinExistence type="predicted"/>